<feature type="transmembrane region" description="Helical" evidence="1">
    <location>
        <begin position="42"/>
        <end position="60"/>
    </location>
</feature>
<gene>
    <name evidence="3" type="ORF">ISR29_02785</name>
</gene>
<evidence type="ECO:0000313" key="3">
    <source>
        <dbReference type="EMBL" id="MBL6903106.1"/>
    </source>
</evidence>
<dbReference type="PANTHER" id="PTHR28008:SF1">
    <property type="entry name" value="DOMAIN PROTEIN, PUTATIVE (AFU_ORTHOLOGUE AFUA_3G10980)-RELATED"/>
    <property type="match status" value="1"/>
</dbReference>
<name>A0A937M2C8_9GAMM</name>
<keyword evidence="1" id="KW-0812">Transmembrane</keyword>
<organism evidence="3 4">
    <name type="scientific">SAR86 cluster bacterium</name>
    <dbReference type="NCBI Taxonomy" id="2030880"/>
    <lineage>
        <taxon>Bacteria</taxon>
        <taxon>Pseudomonadati</taxon>
        <taxon>Pseudomonadota</taxon>
        <taxon>Gammaproteobacteria</taxon>
        <taxon>SAR86 cluster</taxon>
    </lineage>
</organism>
<dbReference type="Proteomes" id="UP000705230">
    <property type="component" value="Unassembled WGS sequence"/>
</dbReference>
<dbReference type="InterPro" id="IPR006976">
    <property type="entry name" value="VanZ-like"/>
</dbReference>
<keyword evidence="1" id="KW-1133">Transmembrane helix</keyword>
<feature type="domain" description="VanZ-like" evidence="2">
    <location>
        <begin position="17"/>
        <end position="88"/>
    </location>
</feature>
<dbReference type="Pfam" id="PF04892">
    <property type="entry name" value="VanZ"/>
    <property type="match status" value="1"/>
</dbReference>
<evidence type="ECO:0000256" key="1">
    <source>
        <dbReference type="SAM" id="Phobius"/>
    </source>
</evidence>
<accession>A0A937M2C8</accession>
<protein>
    <submittedName>
        <fullName evidence="3">VanZ family protein</fullName>
    </submittedName>
</protein>
<reference evidence="3" key="1">
    <citation type="submission" date="2020-10" db="EMBL/GenBank/DDBJ databases">
        <title>Microbiome of the Black Sea water column analyzed by genome centric metagenomics.</title>
        <authorList>
            <person name="Cabello-Yeves P.J."/>
            <person name="Callieri C."/>
            <person name="Picazo A."/>
            <person name="Mehrshad M."/>
            <person name="Haro-Moreno J.M."/>
            <person name="Roda-Garcia J."/>
            <person name="Dzembekova N."/>
            <person name="Slabakova V."/>
            <person name="Slabakova N."/>
            <person name="Moncheva S."/>
            <person name="Rodriguez-Valera F."/>
        </authorList>
    </citation>
    <scope>NUCLEOTIDE SEQUENCE</scope>
    <source>
        <strain evidence="3">BS30m-G43</strain>
    </source>
</reference>
<evidence type="ECO:0000259" key="2">
    <source>
        <dbReference type="Pfam" id="PF04892"/>
    </source>
</evidence>
<dbReference type="PANTHER" id="PTHR28008">
    <property type="entry name" value="DOMAIN PROTEIN, PUTATIVE (AFU_ORTHOLOGUE AFUA_3G10980)-RELATED"/>
    <property type="match status" value="1"/>
</dbReference>
<evidence type="ECO:0000313" key="4">
    <source>
        <dbReference type="Proteomes" id="UP000705230"/>
    </source>
</evidence>
<dbReference type="AlphaFoldDB" id="A0A937M2C8"/>
<feature type="transmembrane region" description="Helical" evidence="1">
    <location>
        <begin position="72"/>
        <end position="89"/>
    </location>
</feature>
<comment type="caution">
    <text evidence="3">The sequence shown here is derived from an EMBL/GenBank/DDBJ whole genome shotgun (WGS) entry which is preliminary data.</text>
</comment>
<dbReference type="NCBIfam" id="NF037970">
    <property type="entry name" value="vanZ_1"/>
    <property type="match status" value="1"/>
</dbReference>
<keyword evidence="1" id="KW-0472">Membrane</keyword>
<feature type="transmembrane region" description="Helical" evidence="1">
    <location>
        <begin position="19"/>
        <end position="35"/>
    </location>
</feature>
<proteinExistence type="predicted"/>
<sequence length="96" mass="11458">MSFISLDSSTAKFLIQDKLLHFLAFAVITFFAYASNFKIKRIFLFLILILYGLSIEVIQNSLEYRTFELYDLLYDIIGVFVGYMSWKYLKKFYPDY</sequence>
<dbReference type="EMBL" id="JADHSG010000002">
    <property type="protein sequence ID" value="MBL6903106.1"/>
    <property type="molecule type" value="Genomic_DNA"/>
</dbReference>